<dbReference type="SUPFAM" id="SSF53448">
    <property type="entry name" value="Nucleotide-diphospho-sugar transferases"/>
    <property type="match status" value="1"/>
</dbReference>
<comment type="caution">
    <text evidence="5">The sequence shown here is derived from an EMBL/GenBank/DDBJ whole genome shotgun (WGS) entry which is preliminary data.</text>
</comment>
<dbReference type="Pfam" id="PF00535">
    <property type="entry name" value="Glycos_transf_2"/>
    <property type="match status" value="1"/>
</dbReference>
<dbReference type="CDD" id="cd06442">
    <property type="entry name" value="DPM1_like"/>
    <property type="match status" value="1"/>
</dbReference>
<evidence type="ECO:0000313" key="5">
    <source>
        <dbReference type="EMBL" id="ROR93550.1"/>
    </source>
</evidence>
<dbReference type="PANTHER" id="PTHR43398:SF1">
    <property type="entry name" value="DOLICHOL-PHOSPHATE MANNOSYLTRANSFERASE SUBUNIT 1"/>
    <property type="match status" value="1"/>
</dbReference>
<evidence type="ECO:0000256" key="2">
    <source>
        <dbReference type="ARBA" id="ARBA00022676"/>
    </source>
</evidence>
<reference evidence="5 6" key="1">
    <citation type="submission" date="2018-11" db="EMBL/GenBank/DDBJ databases">
        <title>Sequencing the genomes of 1000 actinobacteria strains.</title>
        <authorList>
            <person name="Klenk H.-P."/>
        </authorList>
    </citation>
    <scope>NUCLEOTIDE SEQUENCE [LARGE SCALE GENOMIC DNA]</scope>
    <source>
        <strain evidence="5 6">DSM 13521</strain>
    </source>
</reference>
<dbReference type="Gene3D" id="3.90.550.10">
    <property type="entry name" value="Spore Coat Polysaccharide Biosynthesis Protein SpsA, Chain A"/>
    <property type="match status" value="1"/>
</dbReference>
<protein>
    <submittedName>
        <fullName evidence="5">Dolichol-phosphate mannosyltransferase</fullName>
    </submittedName>
</protein>
<keyword evidence="6" id="KW-1185">Reference proteome</keyword>
<evidence type="ECO:0000313" key="6">
    <source>
        <dbReference type="Proteomes" id="UP000275356"/>
    </source>
</evidence>
<feature type="domain" description="Glycosyltransferase 2-like" evidence="4">
    <location>
        <begin position="12"/>
        <end position="171"/>
    </location>
</feature>
<proteinExistence type="inferred from homology"/>
<keyword evidence="3 5" id="KW-0808">Transferase</keyword>
<dbReference type="Proteomes" id="UP000275356">
    <property type="component" value="Unassembled WGS sequence"/>
</dbReference>
<accession>A0A3N2D188</accession>
<evidence type="ECO:0000256" key="1">
    <source>
        <dbReference type="ARBA" id="ARBA00006739"/>
    </source>
</evidence>
<dbReference type="PANTHER" id="PTHR43398">
    <property type="entry name" value="DOLICHOL-PHOSPHATE MANNOSYLTRANSFERASE SUBUNIT 1"/>
    <property type="match status" value="1"/>
</dbReference>
<dbReference type="InterPro" id="IPR029044">
    <property type="entry name" value="Nucleotide-diphossugar_trans"/>
</dbReference>
<gene>
    <name evidence="5" type="ORF">EDD28_2968</name>
</gene>
<dbReference type="RefSeq" id="WP_123740496.1">
    <property type="nucleotide sequence ID" value="NZ_CALFQU010000035.1"/>
</dbReference>
<dbReference type="GO" id="GO:0004582">
    <property type="term" value="F:dolichyl-phosphate beta-D-mannosyltransferase activity"/>
    <property type="evidence" value="ECO:0007669"/>
    <property type="project" value="InterPro"/>
</dbReference>
<dbReference type="OrthoDB" id="9810303at2"/>
<name>A0A3N2D188_9MICO</name>
<dbReference type="InterPro" id="IPR039528">
    <property type="entry name" value="DPM1-like"/>
</dbReference>
<evidence type="ECO:0000256" key="3">
    <source>
        <dbReference type="ARBA" id="ARBA00022679"/>
    </source>
</evidence>
<dbReference type="GO" id="GO:0016020">
    <property type="term" value="C:membrane"/>
    <property type="evidence" value="ECO:0007669"/>
    <property type="project" value="GOC"/>
</dbReference>
<dbReference type="EMBL" id="RKHQ01000002">
    <property type="protein sequence ID" value="ROR93550.1"/>
    <property type="molecule type" value="Genomic_DNA"/>
</dbReference>
<sequence length="258" mass="29018">MTSQESDPRVVVIIPTYNEREALPGTLDRLRRSVPGADVLVVDDASPDGTGEWAEQLGERDAQVHVLHRTSKDGLGRAYIAGFGWALEHGYDLVVEMDADASHRPEELPRLLEAARDERVALVIGSRRVRGGGTVNWPWYRQLISRAGTAYPRLVLRLPVKDATAGFRAYPAWVLRTLPLDEVESHGYAFQVDMTYRVHRMGGRIVEVPITFVERVEGVSKMTGSIVREAFVNVTRWGMQDAWRRMRRQASDGQSLAR</sequence>
<comment type="similarity">
    <text evidence="1">Belongs to the glycosyltransferase 2 family.</text>
</comment>
<dbReference type="AlphaFoldDB" id="A0A3N2D188"/>
<dbReference type="FunFam" id="3.90.550.10:FF:000122">
    <property type="entry name" value="Dolichol-phosphate mannosyltransferase subunit 1"/>
    <property type="match status" value="1"/>
</dbReference>
<organism evidence="5 6">
    <name type="scientific">Salana multivorans</name>
    <dbReference type="NCBI Taxonomy" id="120377"/>
    <lineage>
        <taxon>Bacteria</taxon>
        <taxon>Bacillati</taxon>
        <taxon>Actinomycetota</taxon>
        <taxon>Actinomycetes</taxon>
        <taxon>Micrococcales</taxon>
        <taxon>Beutenbergiaceae</taxon>
        <taxon>Salana</taxon>
    </lineage>
</organism>
<evidence type="ECO:0000259" key="4">
    <source>
        <dbReference type="Pfam" id="PF00535"/>
    </source>
</evidence>
<keyword evidence="2 5" id="KW-0328">Glycosyltransferase</keyword>
<dbReference type="GO" id="GO:0009247">
    <property type="term" value="P:glycolipid biosynthetic process"/>
    <property type="evidence" value="ECO:0007669"/>
    <property type="project" value="TreeGrafter"/>
</dbReference>
<dbReference type="InterPro" id="IPR001173">
    <property type="entry name" value="Glyco_trans_2-like"/>
</dbReference>